<evidence type="ECO:0000313" key="2">
    <source>
        <dbReference type="Proteomes" id="UP000318878"/>
    </source>
</evidence>
<accession>A0A5C5UUG7</accession>
<dbReference type="Proteomes" id="UP000318878">
    <property type="component" value="Unassembled WGS sequence"/>
</dbReference>
<gene>
    <name evidence="1" type="ORF">Enr8_46130</name>
</gene>
<dbReference type="OrthoDB" id="8481085at2"/>
<comment type="caution">
    <text evidence="1">The sequence shown here is derived from an EMBL/GenBank/DDBJ whole genome shotgun (WGS) entry which is preliminary data.</text>
</comment>
<dbReference type="EMBL" id="SJPF01000006">
    <property type="protein sequence ID" value="TWT29956.1"/>
    <property type="molecule type" value="Genomic_DNA"/>
</dbReference>
<dbReference type="AlphaFoldDB" id="A0A5C5UUG7"/>
<proteinExistence type="predicted"/>
<dbReference type="RefSeq" id="WP_146436124.1">
    <property type="nucleotide sequence ID" value="NZ_SJPF01000006.1"/>
</dbReference>
<organism evidence="1 2">
    <name type="scientific">Blastopirellula retiformator</name>
    <dbReference type="NCBI Taxonomy" id="2527970"/>
    <lineage>
        <taxon>Bacteria</taxon>
        <taxon>Pseudomonadati</taxon>
        <taxon>Planctomycetota</taxon>
        <taxon>Planctomycetia</taxon>
        <taxon>Pirellulales</taxon>
        <taxon>Pirellulaceae</taxon>
        <taxon>Blastopirellula</taxon>
    </lineage>
</organism>
<reference evidence="1 2" key="1">
    <citation type="submission" date="2019-02" db="EMBL/GenBank/DDBJ databases">
        <title>Deep-cultivation of Planctomycetes and their phenomic and genomic characterization uncovers novel biology.</title>
        <authorList>
            <person name="Wiegand S."/>
            <person name="Jogler M."/>
            <person name="Boedeker C."/>
            <person name="Pinto D."/>
            <person name="Vollmers J."/>
            <person name="Rivas-Marin E."/>
            <person name="Kohn T."/>
            <person name="Peeters S.H."/>
            <person name="Heuer A."/>
            <person name="Rast P."/>
            <person name="Oberbeckmann S."/>
            <person name="Bunk B."/>
            <person name="Jeske O."/>
            <person name="Meyerdierks A."/>
            <person name="Storesund J.E."/>
            <person name="Kallscheuer N."/>
            <person name="Luecker S."/>
            <person name="Lage O.M."/>
            <person name="Pohl T."/>
            <person name="Merkel B.J."/>
            <person name="Hornburger P."/>
            <person name="Mueller R.-W."/>
            <person name="Bruemmer F."/>
            <person name="Labrenz M."/>
            <person name="Spormann A.M."/>
            <person name="Op Den Camp H."/>
            <person name="Overmann J."/>
            <person name="Amann R."/>
            <person name="Jetten M.S.M."/>
            <person name="Mascher T."/>
            <person name="Medema M.H."/>
            <person name="Devos D.P."/>
            <person name="Kaster A.-K."/>
            <person name="Ovreas L."/>
            <person name="Rohde M."/>
            <person name="Galperin M.Y."/>
            <person name="Jogler C."/>
        </authorList>
    </citation>
    <scope>NUCLEOTIDE SEQUENCE [LARGE SCALE GENOMIC DNA]</scope>
    <source>
        <strain evidence="1 2">Enr8</strain>
    </source>
</reference>
<protein>
    <submittedName>
        <fullName evidence="1">Uncharacterized protein</fullName>
    </submittedName>
</protein>
<name>A0A5C5UUG7_9BACT</name>
<sequence>MAKATPEAYINAVRHLGQEKRIEQTMLGKIQVPDGERLLRSPFPPVLLPMWVTGAGTIQGLWSHWFSERSPTFVEFYGITTYGKRNMAFERGRTFKQAIYEHLFNSITNRDGIDDEIRTFAAACGIDDLDEVDQMSLDGGDVTMLKSHPEFLGKVPLSFFDYDNQAGYTGDFPSIEIVKSKGALKHYCVHEIHSGFKSLQPDFTLRDAVAQDAQSPEWFRTPSQKKLFGKLLDANDLEGAWMCLNSPRWALGDARQAITDLADRANDIAFSALATTWVNLPFSDDEVI</sequence>
<evidence type="ECO:0000313" key="1">
    <source>
        <dbReference type="EMBL" id="TWT29956.1"/>
    </source>
</evidence>
<keyword evidence="2" id="KW-1185">Reference proteome</keyword>